<reference evidence="1" key="1">
    <citation type="submission" date="2022-10" db="EMBL/GenBank/DDBJ databases">
        <title>Gaoshiqiia sediminis gen. nov., sp. nov., isolated from coastal sediment.</title>
        <authorList>
            <person name="Yu W.X."/>
            <person name="Mu D.S."/>
            <person name="Du J.Z."/>
            <person name="Liang Y.Q."/>
        </authorList>
    </citation>
    <scope>NUCLEOTIDE SEQUENCE</scope>
    <source>
        <strain evidence="1">A06</strain>
    </source>
</reference>
<dbReference type="AlphaFoldDB" id="A0AA41YA25"/>
<gene>
    <name evidence="1" type="ORF">N2K84_15120</name>
</gene>
<proteinExistence type="predicted"/>
<dbReference type="RefSeq" id="WP_282592664.1">
    <property type="nucleotide sequence ID" value="NZ_JAPAAF010000028.1"/>
</dbReference>
<keyword evidence="2" id="KW-1185">Reference proteome</keyword>
<comment type="caution">
    <text evidence="1">The sequence shown here is derived from an EMBL/GenBank/DDBJ whole genome shotgun (WGS) entry which is preliminary data.</text>
</comment>
<dbReference type="Proteomes" id="UP001163821">
    <property type="component" value="Unassembled WGS sequence"/>
</dbReference>
<organism evidence="1 2">
    <name type="scientific">Gaoshiqia sediminis</name>
    <dbReference type="NCBI Taxonomy" id="2986998"/>
    <lineage>
        <taxon>Bacteria</taxon>
        <taxon>Pseudomonadati</taxon>
        <taxon>Bacteroidota</taxon>
        <taxon>Bacteroidia</taxon>
        <taxon>Marinilabiliales</taxon>
        <taxon>Prolixibacteraceae</taxon>
        <taxon>Gaoshiqia</taxon>
    </lineage>
</organism>
<protein>
    <recommendedName>
        <fullName evidence="3">Phage protein</fullName>
    </recommendedName>
</protein>
<dbReference type="EMBL" id="JAPAAF010000028">
    <property type="protein sequence ID" value="MCW0484072.1"/>
    <property type="molecule type" value="Genomic_DNA"/>
</dbReference>
<evidence type="ECO:0008006" key="3">
    <source>
        <dbReference type="Google" id="ProtNLM"/>
    </source>
</evidence>
<accession>A0AA41YA25</accession>
<sequence>MKKTEKKTKEVNFSNLIITDLDGKELKFDVSKTLGNHIYQTTGDLGMLEVAQTIYKKGEVELTEQVKTGLTEVVNNPQFPFLAVVKKKLLEELEG</sequence>
<evidence type="ECO:0000313" key="2">
    <source>
        <dbReference type="Proteomes" id="UP001163821"/>
    </source>
</evidence>
<name>A0AA41YA25_9BACT</name>
<evidence type="ECO:0000313" key="1">
    <source>
        <dbReference type="EMBL" id="MCW0484072.1"/>
    </source>
</evidence>